<dbReference type="GO" id="GO:0006281">
    <property type="term" value="P:DNA repair"/>
    <property type="evidence" value="ECO:0007669"/>
    <property type="project" value="UniProtKB-UniRule"/>
</dbReference>
<keyword evidence="2" id="KW-0235">DNA replication</keyword>
<accession>A0A2K8NR59</accession>
<evidence type="ECO:0000256" key="1">
    <source>
        <dbReference type="ARBA" id="ARBA00010945"/>
    </source>
</evidence>
<dbReference type="GO" id="GO:0003887">
    <property type="term" value="F:DNA-directed DNA polymerase activity"/>
    <property type="evidence" value="ECO:0007669"/>
    <property type="project" value="UniProtKB-UniRule"/>
</dbReference>
<dbReference type="Gene3D" id="3.30.1490.100">
    <property type="entry name" value="DNA polymerase, Y-family, little finger domain"/>
    <property type="match status" value="1"/>
</dbReference>
<dbReference type="GO" id="GO:0009432">
    <property type="term" value="P:SOS response"/>
    <property type="evidence" value="ECO:0007669"/>
    <property type="project" value="TreeGrafter"/>
</dbReference>
<dbReference type="GO" id="GO:0042276">
    <property type="term" value="P:error-prone translesion synthesis"/>
    <property type="evidence" value="ECO:0007669"/>
    <property type="project" value="TreeGrafter"/>
</dbReference>
<dbReference type="CDD" id="cd03586">
    <property type="entry name" value="PolY_Pol_IV_kappa"/>
    <property type="match status" value="1"/>
</dbReference>
<sequence>MQKVIFHLDMDAFFASCEQMVNPNFQNQPLVIAHQSRRSIITTSSYEARKFGVKTAMPLYQALALCPNLVVVEPHFSLYSHTSQRVWSLIRKKFTKRVELNSIDEAFLDVTAIVGKYGSPARMAQKIRESIKKEIGITCSIGISYTKFLAKMATDLNKPNGQTEIWPETLSTQLWPISLDKMQGVGLATHKLLVNELKIQTIGDLVRCDEERLLAAIGRNGSVLKKQALGLSSDLINPYLQKPKSISHEITLEIPLTNLEELEDLLFTLTQNNLIRLNRQQMVTQGVGVSLRYHWANEKKEVFDKLKHLKRQSRQLSLTQPTTNLETIFAALKECFEKLYLEGKPVILLGVTFHKLQENNYFHQLSLTENDCPSIQANVNQLLWDINHRLKSQKVYYGSHLDIQEGKYLKDYQEVKLNQEIRKEKRK</sequence>
<dbReference type="InterPro" id="IPR022880">
    <property type="entry name" value="DNApol_IV"/>
</dbReference>
<keyword evidence="2" id="KW-0239">DNA-directed DNA polymerase</keyword>
<dbReference type="Pfam" id="PF11799">
    <property type="entry name" value="IMS_C"/>
    <property type="match status" value="1"/>
</dbReference>
<keyword evidence="2" id="KW-0548">Nucleotidyltransferase</keyword>
<dbReference type="PANTHER" id="PTHR11076:SF33">
    <property type="entry name" value="DNA POLYMERASE KAPPA"/>
    <property type="match status" value="1"/>
</dbReference>
<comment type="catalytic activity">
    <reaction evidence="2">
        <text>DNA(n) + a 2'-deoxyribonucleoside 5'-triphosphate = DNA(n+1) + diphosphate</text>
        <dbReference type="Rhea" id="RHEA:22508"/>
        <dbReference type="Rhea" id="RHEA-COMP:17339"/>
        <dbReference type="Rhea" id="RHEA-COMP:17340"/>
        <dbReference type="ChEBI" id="CHEBI:33019"/>
        <dbReference type="ChEBI" id="CHEBI:61560"/>
        <dbReference type="ChEBI" id="CHEBI:173112"/>
        <dbReference type="EC" id="2.7.7.7"/>
    </reaction>
</comment>
<keyword evidence="2" id="KW-0227">DNA damage</keyword>
<keyword evidence="2" id="KW-0515">Mutator protein</keyword>
<feature type="binding site" evidence="2">
    <location>
        <position position="104"/>
    </location>
    <ligand>
        <name>Mg(2+)</name>
        <dbReference type="ChEBI" id="CHEBI:18420"/>
    </ligand>
</feature>
<dbReference type="NCBIfam" id="NF002677">
    <property type="entry name" value="PRK02406.1"/>
    <property type="match status" value="1"/>
</dbReference>
<dbReference type="Pfam" id="PF00817">
    <property type="entry name" value="IMS"/>
    <property type="match status" value="1"/>
</dbReference>
<dbReference type="OrthoDB" id="9808813at2"/>
<keyword evidence="4" id="KW-1185">Reference proteome</keyword>
<dbReference type="Gene3D" id="1.10.150.20">
    <property type="entry name" value="5' to 3' exonuclease, C-terminal subdomain"/>
    <property type="match status" value="1"/>
</dbReference>
<comment type="subunit">
    <text evidence="2">Monomer.</text>
</comment>
<feature type="active site" evidence="2">
    <location>
        <position position="105"/>
    </location>
</feature>
<dbReference type="SUPFAM" id="SSF56672">
    <property type="entry name" value="DNA/RNA polymerases"/>
    <property type="match status" value="1"/>
</dbReference>
<dbReference type="InterPro" id="IPR043502">
    <property type="entry name" value="DNA/RNA_pol_sf"/>
</dbReference>
<keyword evidence="2" id="KW-0460">Magnesium</keyword>
<dbReference type="InterPro" id="IPR050116">
    <property type="entry name" value="DNA_polymerase-Y"/>
</dbReference>
<dbReference type="GO" id="GO:0006261">
    <property type="term" value="P:DNA-templated DNA replication"/>
    <property type="evidence" value="ECO:0007669"/>
    <property type="project" value="UniProtKB-UniRule"/>
</dbReference>
<gene>
    <name evidence="2 3" type="primary">dinB</name>
    <name evidence="3" type="ORF">EFREU_v1c03090</name>
</gene>
<dbReference type="EC" id="2.7.7.7" evidence="2"/>
<protein>
    <recommendedName>
        <fullName evidence="2">DNA polymerase IV</fullName>
        <shortName evidence="2">Pol IV</shortName>
        <ecNumber evidence="2">2.7.7.7</ecNumber>
    </recommendedName>
</protein>
<keyword evidence="2" id="KW-0238">DNA-binding</keyword>
<dbReference type="Gene3D" id="3.30.70.270">
    <property type="match status" value="1"/>
</dbReference>
<dbReference type="HAMAP" id="MF_01113">
    <property type="entry name" value="DNApol_IV"/>
    <property type="match status" value="1"/>
</dbReference>
<comment type="function">
    <text evidence="2">Poorly processive, error-prone DNA polymerase involved in untargeted mutagenesis. Copies undamaged DNA at stalled replication forks, which arise in vivo from mismatched or misaligned primer ends. These misaligned primers can be extended by PolIV. Exhibits no 3'-5' exonuclease (proofreading) activity. May be involved in translesional synthesis, in conjunction with the beta clamp from PolIII.</text>
</comment>
<dbReference type="AlphaFoldDB" id="A0A2K8NR59"/>
<dbReference type="InterPro" id="IPR017961">
    <property type="entry name" value="DNA_pol_Y-fam_little_finger"/>
</dbReference>
<dbReference type="KEGG" id="efr:EFREU_v1c03090"/>
<dbReference type="InterPro" id="IPR001126">
    <property type="entry name" value="UmuC"/>
</dbReference>
<reference evidence="3 4" key="1">
    <citation type="submission" date="2017-11" db="EMBL/GenBank/DDBJ databases">
        <title>Genome sequence of Entomoplasma freundtii BARC 318 (ATCC 51999).</title>
        <authorList>
            <person name="Lo W.-S."/>
            <person name="Gasparich G.E."/>
            <person name="Kuo C.-H."/>
        </authorList>
    </citation>
    <scope>NUCLEOTIDE SEQUENCE [LARGE SCALE GENOMIC DNA]</scope>
    <source>
        <strain evidence="3 4">BARC 318</strain>
    </source>
</reference>
<dbReference type="RefSeq" id="WP_100609286.1">
    <property type="nucleotide sequence ID" value="NZ_CP024962.1"/>
</dbReference>
<dbReference type="GO" id="GO:0000287">
    <property type="term" value="F:magnesium ion binding"/>
    <property type="evidence" value="ECO:0007669"/>
    <property type="project" value="UniProtKB-UniRule"/>
</dbReference>
<dbReference type="InterPro" id="IPR036775">
    <property type="entry name" value="DNA_pol_Y-fam_lit_finger_sf"/>
</dbReference>
<feature type="binding site" evidence="2">
    <location>
        <position position="9"/>
    </location>
    <ligand>
        <name>Mg(2+)</name>
        <dbReference type="ChEBI" id="CHEBI:18420"/>
    </ligand>
</feature>
<dbReference type="PANTHER" id="PTHR11076">
    <property type="entry name" value="DNA REPAIR POLYMERASE UMUC / TRANSFERASE FAMILY MEMBER"/>
    <property type="match status" value="1"/>
</dbReference>
<evidence type="ECO:0000256" key="2">
    <source>
        <dbReference type="HAMAP-Rule" id="MF_01113"/>
    </source>
</evidence>
<dbReference type="GO" id="GO:0003684">
    <property type="term" value="F:damaged DNA binding"/>
    <property type="evidence" value="ECO:0007669"/>
    <property type="project" value="InterPro"/>
</dbReference>
<proteinExistence type="inferred from homology"/>
<feature type="site" description="Substrate discrimination" evidence="2">
    <location>
        <position position="14"/>
    </location>
</feature>
<dbReference type="Proteomes" id="UP000232222">
    <property type="component" value="Chromosome"/>
</dbReference>
<dbReference type="Gene3D" id="3.40.1170.60">
    <property type="match status" value="1"/>
</dbReference>
<name>A0A2K8NR59_9MOLU</name>
<keyword evidence="2" id="KW-0963">Cytoplasm</keyword>
<evidence type="ECO:0000313" key="3">
    <source>
        <dbReference type="EMBL" id="ATZ16335.1"/>
    </source>
</evidence>
<keyword evidence="2" id="KW-0808">Transferase</keyword>
<keyword evidence="2" id="KW-0479">Metal-binding</keyword>
<comment type="cofactor">
    <cofactor evidence="2">
        <name>Mg(2+)</name>
        <dbReference type="ChEBI" id="CHEBI:18420"/>
    </cofactor>
    <text evidence="2">Binds 2 magnesium ions per subunit.</text>
</comment>
<comment type="similarity">
    <text evidence="1 2">Belongs to the DNA polymerase type-Y family.</text>
</comment>
<organism evidence="3 4">
    <name type="scientific">Entomoplasma freundtii</name>
    <dbReference type="NCBI Taxonomy" id="74700"/>
    <lineage>
        <taxon>Bacteria</taxon>
        <taxon>Bacillati</taxon>
        <taxon>Mycoplasmatota</taxon>
        <taxon>Mollicutes</taxon>
        <taxon>Entomoplasmatales</taxon>
        <taxon>Entomoplasmataceae</taxon>
        <taxon>Entomoplasma</taxon>
    </lineage>
</organism>
<comment type="subcellular location">
    <subcellularLocation>
        <location evidence="2">Cytoplasm</location>
    </subcellularLocation>
</comment>
<evidence type="ECO:0000313" key="4">
    <source>
        <dbReference type="Proteomes" id="UP000232222"/>
    </source>
</evidence>
<dbReference type="EMBL" id="CP024962">
    <property type="protein sequence ID" value="ATZ16335.1"/>
    <property type="molecule type" value="Genomic_DNA"/>
</dbReference>
<dbReference type="SUPFAM" id="SSF100879">
    <property type="entry name" value="Lesion bypass DNA polymerase (Y-family), little finger domain"/>
    <property type="match status" value="1"/>
</dbReference>
<dbReference type="InterPro" id="IPR043128">
    <property type="entry name" value="Rev_trsase/Diguanyl_cyclase"/>
</dbReference>
<dbReference type="GO" id="GO:0005829">
    <property type="term" value="C:cytosol"/>
    <property type="evidence" value="ECO:0007669"/>
    <property type="project" value="TreeGrafter"/>
</dbReference>
<dbReference type="PROSITE" id="PS50173">
    <property type="entry name" value="UMUC"/>
    <property type="match status" value="1"/>
</dbReference>
<keyword evidence="2" id="KW-0234">DNA repair</keyword>